<dbReference type="KEGG" id="sre:PTSG_13019"/>
<keyword evidence="2" id="KW-1133">Transmembrane helix</keyword>
<evidence type="ECO:0000256" key="1">
    <source>
        <dbReference type="SAM" id="MobiDB-lite"/>
    </source>
</evidence>
<dbReference type="AlphaFoldDB" id="F2UQV5"/>
<reference evidence="4" key="1">
    <citation type="submission" date="2009-08" db="EMBL/GenBank/DDBJ databases">
        <title>Annotation of Salpingoeca rosetta.</title>
        <authorList>
            <consortium name="The Broad Institute Genome Sequencing Platform"/>
            <person name="Russ C."/>
            <person name="Cuomo C."/>
            <person name="Burger G."/>
            <person name="Gray M.W."/>
            <person name="Holland P.W.H."/>
            <person name="King N."/>
            <person name="Lang F.B.F."/>
            <person name="Roger A.J."/>
            <person name="Ruiz-Trillo I."/>
            <person name="Young S.K."/>
            <person name="Zeng Q."/>
            <person name="Gargeya S."/>
            <person name="Alvarado L."/>
            <person name="Berlin A."/>
            <person name="Chapman S.B."/>
            <person name="Chen Z."/>
            <person name="Freedman E."/>
            <person name="Gellesch M."/>
            <person name="Goldberg J."/>
            <person name="Griggs A."/>
            <person name="Gujja S."/>
            <person name="Heilman E."/>
            <person name="Heiman D."/>
            <person name="Howarth C."/>
            <person name="Mehta T."/>
            <person name="Neiman D."/>
            <person name="Pearson M."/>
            <person name="Roberts A."/>
            <person name="Saif S."/>
            <person name="Shea T."/>
            <person name="Shenoy N."/>
            <person name="Sisk P."/>
            <person name="Stolte C."/>
            <person name="Sykes S."/>
            <person name="White J."/>
            <person name="Yandava C."/>
            <person name="Haas B."/>
            <person name="Nusbaum C."/>
            <person name="Birren B."/>
        </authorList>
    </citation>
    <scope>NUCLEOTIDE SEQUENCE [LARGE SCALE GENOMIC DNA]</scope>
    <source>
        <strain evidence="4">ATCC 50818</strain>
    </source>
</reference>
<name>F2UQV5_SALR5</name>
<dbReference type="InParanoid" id="F2UQV5"/>
<dbReference type="InterPro" id="IPR015925">
    <property type="entry name" value="Ryanodine_IP3_receptor"/>
</dbReference>
<evidence type="ECO:0000313" key="4">
    <source>
        <dbReference type="EMBL" id="EGD80010.1"/>
    </source>
</evidence>
<keyword evidence="2" id="KW-0812">Transmembrane</keyword>
<dbReference type="GO" id="GO:0006816">
    <property type="term" value="P:calcium ion transport"/>
    <property type="evidence" value="ECO:0007669"/>
    <property type="project" value="InterPro"/>
</dbReference>
<keyword evidence="5" id="KW-1185">Reference proteome</keyword>
<dbReference type="RefSeq" id="XP_004988335.1">
    <property type="nucleotide sequence ID" value="XM_004988278.1"/>
</dbReference>
<feature type="transmembrane region" description="Helical" evidence="2">
    <location>
        <begin position="711"/>
        <end position="733"/>
    </location>
</feature>
<feature type="region of interest" description="Disordered" evidence="1">
    <location>
        <begin position="347"/>
        <end position="384"/>
    </location>
</feature>
<dbReference type="PANTHER" id="PTHR13715:SF102">
    <property type="entry name" value="INOSITOL 1,4,5-TRISPHOSPHATE RECEPTOR"/>
    <property type="match status" value="1"/>
</dbReference>
<proteinExistence type="predicted"/>
<feature type="transmembrane region" description="Helical" evidence="2">
    <location>
        <begin position="768"/>
        <end position="793"/>
    </location>
</feature>
<gene>
    <name evidence="4" type="ORF">PTSG_13019</name>
</gene>
<sequence length="1051" mass="117031">MGAADMVLHLLDSDDRRLVLMACQLGWQLLKATPRVFEVNDEPDAAADRQSPGGVSGNRSLCAQEVFYRALESGPKAARGMAALHRHLQGMVTDLAEREREGPLQRLKRNQDSEDLDMAIGTRVLGFIEAMCDGCYRDMQNLLRSAEGQGTAVVSEVGRLVQGMDHIVRAKSSAPIGSSCEEGQPDAVLHLHNDLRREVSDITFTQQLFATLGALISGPNIENQTVILQHKATKSVLLFLQYLNDPDAQHAPRRSVHAPIGTSERPGSASSSKSSILRSGRQNMFTLNAQCDEALETLDSWCDHFGLDRAALFDEGGKKRKQLQFVGIMHQRKGTSVKSSLAGEMGMLSPGHASTEESDLQLQEAHNDSDLSDSEAITGEDGKDYADSRGQCDSAFNSVIEQGSRGPVSHHDSVTGNLGNAVLGNGNRRVQARRSAQAWAPLTSEHLMAARGARQLAQALDVLDEQCEAAVLQFLLSVLEGRLKKDSVLDVLCLQLFPENTGTQSTDFKQCAMFRMLNEHYVSAGQQRRKNKNERNQAFEAVSLVPRQTLHDEDVALLYYMMIRMLSELAEANGSGLRQLLLEWEDKAAPSIRQRVARVELVHQDTLQPVYMQVPDMVRQTKDSLQVRQLRNAMINDSVLLTPEQRLHTFFDEAPLLIDVMEFESKASGYRLSHIVSHQRVLLLCCFLLALFINGWVVLAPPPTRPEHHAIPRIAATVHTALAALIIAGQSLAPLRVDIQRWHEASEGLSLTRKILLFPVHWALHASYTYYVLYLILSAVGISHLQFFCFHLFDVVLRVEVMTLVLRAVRVNLSKLIGTFVLTFFIIYALMLIGRDAFGGNYGFADSDAACTSNHSMIECLKDHLYYGFYSSPVFGSEASTWEFAYALIYFMVVVLVMAAIVSGIIIDSFGEYRAEMEAISAEKETRCFVCNFSRDHIQESGEVGFEGHVANDHNVWNYVWLIVRVLEKRRTHQLLTGVEIEIARHWDTITSIGPMMPVNKALCFGAREMHVEDDVQQLALSFHQFAASTEKALQTILAQLSELKERAHAK</sequence>
<feature type="domain" description="RyR/IP3R Homology associated" evidence="3">
    <location>
        <begin position="119"/>
        <end position="236"/>
    </location>
</feature>
<feature type="transmembrane region" description="Helical" evidence="2">
    <location>
        <begin position="884"/>
        <end position="907"/>
    </location>
</feature>
<dbReference type="EMBL" id="GL832990">
    <property type="protein sequence ID" value="EGD80010.1"/>
    <property type="molecule type" value="Genomic_DNA"/>
</dbReference>
<dbReference type="Proteomes" id="UP000007799">
    <property type="component" value="Unassembled WGS sequence"/>
</dbReference>
<feature type="transmembrane region" description="Helical" evidence="2">
    <location>
        <begin position="681"/>
        <end position="699"/>
    </location>
</feature>
<keyword evidence="2" id="KW-0472">Membrane</keyword>
<dbReference type="InterPro" id="IPR013662">
    <property type="entry name" value="RIH_assoc-dom"/>
</dbReference>
<evidence type="ECO:0000313" key="5">
    <source>
        <dbReference type="Proteomes" id="UP000007799"/>
    </source>
</evidence>
<dbReference type="Pfam" id="PF08454">
    <property type="entry name" value="RIH_assoc"/>
    <property type="match status" value="1"/>
</dbReference>
<evidence type="ECO:0000256" key="2">
    <source>
        <dbReference type="SAM" id="Phobius"/>
    </source>
</evidence>
<protein>
    <recommendedName>
        <fullName evidence="3">RyR/IP3R Homology associated domain-containing protein</fullName>
    </recommendedName>
</protein>
<dbReference type="PANTHER" id="PTHR13715">
    <property type="entry name" value="RYANODINE RECEPTOR AND IP3 RECEPTOR"/>
    <property type="match status" value="1"/>
</dbReference>
<feature type="transmembrane region" description="Helical" evidence="2">
    <location>
        <begin position="813"/>
        <end position="833"/>
    </location>
</feature>
<dbReference type="eggNOG" id="KOG2243">
    <property type="taxonomic scope" value="Eukaryota"/>
</dbReference>
<dbReference type="GeneID" id="16068859"/>
<evidence type="ECO:0000259" key="3">
    <source>
        <dbReference type="Pfam" id="PF08454"/>
    </source>
</evidence>
<organism evidence="5">
    <name type="scientific">Salpingoeca rosetta (strain ATCC 50818 / BSB-021)</name>
    <dbReference type="NCBI Taxonomy" id="946362"/>
    <lineage>
        <taxon>Eukaryota</taxon>
        <taxon>Choanoflagellata</taxon>
        <taxon>Craspedida</taxon>
        <taxon>Salpingoecidae</taxon>
        <taxon>Salpingoeca</taxon>
    </lineage>
</organism>
<feature type="compositionally biased region" description="Low complexity" evidence="1">
    <location>
        <begin position="263"/>
        <end position="276"/>
    </location>
</feature>
<dbReference type="OrthoDB" id="278056at2759"/>
<dbReference type="STRING" id="946362.F2UQV5"/>
<feature type="region of interest" description="Disordered" evidence="1">
    <location>
        <begin position="250"/>
        <end position="276"/>
    </location>
</feature>
<accession>F2UQV5</accession>